<dbReference type="AntiFam" id="ANF00169">
    <property type="entry name" value="Shadow ORF (opposite dgdR)"/>
</dbReference>
<keyword evidence="3" id="KW-0808">Transferase</keyword>
<dbReference type="EMBL" id="RBQB01000014">
    <property type="protein sequence ID" value="RMO97781.1"/>
    <property type="molecule type" value="Genomic_DNA"/>
</dbReference>
<evidence type="ECO:0000259" key="2">
    <source>
        <dbReference type="PROSITE" id="PS51186"/>
    </source>
</evidence>
<sequence length="321" mass="35445">MNAGGCASANGDFSGDAAGMAGQILQRVFDHRIDACDMRQQRIARRGGFEALADTLDQLQVQLFLQLPHVQADRWLGQVQVFCGRRETAMGDDQREAVQVIEVQSTHGKVILMLKMINHSFFNVGLSGMIAAIYLYLSKSPAMTPTFTLRDALDNDMPAVQAIYAEHVLHGISSFELQPPDLAELLQRRAQVLAKGLPYLIAERAGEVVGYGYVTPYRPRPAYRFTVEDSVYVRDGMGGLGIGQALLGELVQRCEQGGWRQMIAVIGNSENIASLRLHERLGFRRVGVFESVGFKHGRWVDTVLMQRALGEGPDSVPADRI</sequence>
<dbReference type="InterPro" id="IPR000182">
    <property type="entry name" value="GNAT_dom"/>
</dbReference>
<dbReference type="PROSITE" id="PS51186">
    <property type="entry name" value="GNAT"/>
    <property type="match status" value="1"/>
</dbReference>
<dbReference type="AlphaFoldDB" id="A0A3M3ZT71"/>
<dbReference type="SUPFAM" id="SSF55729">
    <property type="entry name" value="Acyl-CoA N-acyltransferases (Nat)"/>
    <property type="match status" value="1"/>
</dbReference>
<feature type="transmembrane region" description="Helical" evidence="1">
    <location>
        <begin position="120"/>
        <end position="137"/>
    </location>
</feature>
<dbReference type="Proteomes" id="UP000279372">
    <property type="component" value="Unassembled WGS sequence"/>
</dbReference>
<dbReference type="InterPro" id="IPR016181">
    <property type="entry name" value="Acyl_CoA_acyltransferase"/>
</dbReference>
<keyword evidence="1" id="KW-0812">Transmembrane</keyword>
<keyword evidence="1" id="KW-0472">Membrane</keyword>
<dbReference type="PANTHER" id="PTHR43072:SF8">
    <property type="entry name" value="ACYLTRANSFERASE FABY-RELATED"/>
    <property type="match status" value="1"/>
</dbReference>
<evidence type="ECO:0000256" key="1">
    <source>
        <dbReference type="SAM" id="Phobius"/>
    </source>
</evidence>
<organism evidence="3 4">
    <name type="scientific">Pseudomonas syringae pv. philadelphi</name>
    <dbReference type="NCBI Taxonomy" id="251706"/>
    <lineage>
        <taxon>Bacteria</taxon>
        <taxon>Pseudomonadati</taxon>
        <taxon>Pseudomonadota</taxon>
        <taxon>Gammaproteobacteria</taxon>
        <taxon>Pseudomonadales</taxon>
        <taxon>Pseudomonadaceae</taxon>
        <taxon>Pseudomonas</taxon>
    </lineage>
</organism>
<comment type="caution">
    <text evidence="3">The sequence shown here is derived from an EMBL/GenBank/DDBJ whole genome shotgun (WGS) entry which is preliminary data.</text>
</comment>
<feature type="domain" description="N-acetyltransferase" evidence="2">
    <location>
        <begin position="147"/>
        <end position="310"/>
    </location>
</feature>
<name>A0A3M3ZT71_9PSED</name>
<dbReference type="CDD" id="cd04301">
    <property type="entry name" value="NAT_SF"/>
    <property type="match status" value="1"/>
</dbReference>
<evidence type="ECO:0000313" key="3">
    <source>
        <dbReference type="EMBL" id="RMO97781.1"/>
    </source>
</evidence>
<dbReference type="PANTHER" id="PTHR43072">
    <property type="entry name" value="N-ACETYLTRANSFERASE"/>
    <property type="match status" value="1"/>
</dbReference>
<gene>
    <name evidence="3" type="ORF">ALQ33_05263</name>
</gene>
<protein>
    <submittedName>
        <fullName evidence="3">Phosphinothricin N-acetyltransferase</fullName>
    </submittedName>
</protein>
<dbReference type="GO" id="GO:0016747">
    <property type="term" value="F:acyltransferase activity, transferring groups other than amino-acyl groups"/>
    <property type="evidence" value="ECO:0007669"/>
    <property type="project" value="InterPro"/>
</dbReference>
<evidence type="ECO:0000313" key="4">
    <source>
        <dbReference type="Proteomes" id="UP000279372"/>
    </source>
</evidence>
<keyword evidence="1" id="KW-1133">Transmembrane helix</keyword>
<dbReference type="Pfam" id="PF00583">
    <property type="entry name" value="Acetyltransf_1"/>
    <property type="match status" value="1"/>
</dbReference>
<proteinExistence type="predicted"/>
<accession>A0A3M3ZT71</accession>
<reference evidence="3 4" key="1">
    <citation type="submission" date="2018-08" db="EMBL/GenBank/DDBJ databases">
        <title>Recombination of ecologically and evolutionarily significant loci maintains genetic cohesion in the Pseudomonas syringae species complex.</title>
        <authorList>
            <person name="Dillon M."/>
            <person name="Thakur S."/>
            <person name="Almeida R.N.D."/>
            <person name="Weir B.S."/>
            <person name="Guttman D.S."/>
        </authorList>
    </citation>
    <scope>NUCLEOTIDE SEQUENCE [LARGE SCALE GENOMIC DNA]</scope>
    <source>
        <strain evidence="3 4">ICMP 8902</strain>
    </source>
</reference>
<dbReference type="Gene3D" id="3.40.630.30">
    <property type="match status" value="1"/>
</dbReference>